<feature type="region of interest" description="Disordered" evidence="2">
    <location>
        <begin position="131"/>
        <end position="167"/>
    </location>
</feature>
<dbReference type="AlphaFoldDB" id="A0A330KZY9"/>
<evidence type="ECO:0000256" key="1">
    <source>
        <dbReference type="SAM" id="Coils"/>
    </source>
</evidence>
<reference evidence="4" key="1">
    <citation type="submission" date="2018-04" db="EMBL/GenBank/DDBJ databases">
        <authorList>
            <person name="Lucker S."/>
            <person name="Sakoula D."/>
        </authorList>
    </citation>
    <scope>NUCLEOTIDE SEQUENCE [LARGE SCALE GENOMIC DNA]</scope>
</reference>
<evidence type="ECO:0000313" key="4">
    <source>
        <dbReference type="Proteomes" id="UP000248168"/>
    </source>
</evidence>
<feature type="coiled-coil region" evidence="1">
    <location>
        <begin position="29"/>
        <end position="88"/>
    </location>
</feature>
<evidence type="ECO:0000256" key="2">
    <source>
        <dbReference type="SAM" id="MobiDB-lite"/>
    </source>
</evidence>
<dbReference type="Proteomes" id="UP000248168">
    <property type="component" value="Unassembled WGS sequence"/>
</dbReference>
<sequence length="167" mass="18253">MHIRLRHCLFAMTAVMFGCATSQDLAGVRQNVQKEMQEMRAQSEAKQKAAEELQVHIVKAFEAQAHTLASLSDKVRELQVLQDALQKERVASQGANATLRDAIVRSLKAEQSDLQQRLRATTDYLKEIEQAGSVGSAVPPPPVSTQSEKNQAEGPPAKGLNEPPLGK</sequence>
<gene>
    <name evidence="3" type="ORF">NITLEN_10040</name>
</gene>
<keyword evidence="1" id="KW-0175">Coiled coil</keyword>
<evidence type="ECO:0000313" key="3">
    <source>
        <dbReference type="EMBL" id="SPP62954.1"/>
    </source>
</evidence>
<dbReference type="InParanoid" id="A0A330KZY9"/>
<dbReference type="RefSeq" id="WP_146216042.1">
    <property type="nucleotide sequence ID" value="NZ_OUNR01000001.1"/>
</dbReference>
<dbReference type="EMBL" id="OUNR01000001">
    <property type="protein sequence ID" value="SPP62954.1"/>
    <property type="molecule type" value="Genomic_DNA"/>
</dbReference>
<proteinExistence type="predicted"/>
<name>A0A330KZY9_9BACT</name>
<keyword evidence="4" id="KW-1185">Reference proteome</keyword>
<protein>
    <submittedName>
        <fullName evidence="3">Uncharacterized protein</fullName>
    </submittedName>
</protein>
<dbReference type="PROSITE" id="PS51257">
    <property type="entry name" value="PROKAR_LIPOPROTEIN"/>
    <property type="match status" value="1"/>
</dbReference>
<accession>A0A330KZY9</accession>
<organism evidence="3 4">
    <name type="scientific">Nitrospira lenta</name>
    <dbReference type="NCBI Taxonomy" id="1436998"/>
    <lineage>
        <taxon>Bacteria</taxon>
        <taxon>Pseudomonadati</taxon>
        <taxon>Nitrospirota</taxon>
        <taxon>Nitrospiria</taxon>
        <taxon>Nitrospirales</taxon>
        <taxon>Nitrospiraceae</taxon>
        <taxon>Nitrospira</taxon>
    </lineage>
</organism>